<comment type="caution">
    <text evidence="3">The sequence shown here is derived from an EMBL/GenBank/DDBJ whole genome shotgun (WGS) entry which is preliminary data.</text>
</comment>
<accession>A0AAU9JPE6</accession>
<gene>
    <name evidence="3" type="ORF">BSTOLATCC_MIC40789</name>
</gene>
<protein>
    <submittedName>
        <fullName evidence="3">Uncharacterized protein</fullName>
    </submittedName>
</protein>
<organism evidence="3 4">
    <name type="scientific">Blepharisma stoltei</name>
    <dbReference type="NCBI Taxonomy" id="1481888"/>
    <lineage>
        <taxon>Eukaryota</taxon>
        <taxon>Sar</taxon>
        <taxon>Alveolata</taxon>
        <taxon>Ciliophora</taxon>
        <taxon>Postciliodesmatophora</taxon>
        <taxon>Heterotrichea</taxon>
        <taxon>Heterotrichida</taxon>
        <taxon>Blepharismidae</taxon>
        <taxon>Blepharisma</taxon>
    </lineage>
</organism>
<dbReference type="Proteomes" id="UP001162131">
    <property type="component" value="Unassembled WGS sequence"/>
</dbReference>
<keyword evidence="1" id="KW-0175">Coiled coil</keyword>
<dbReference type="AlphaFoldDB" id="A0AAU9JPE6"/>
<evidence type="ECO:0000313" key="4">
    <source>
        <dbReference type="Proteomes" id="UP001162131"/>
    </source>
</evidence>
<feature type="coiled-coil region" evidence="1">
    <location>
        <begin position="140"/>
        <end position="349"/>
    </location>
</feature>
<proteinExistence type="predicted"/>
<reference evidence="3" key="1">
    <citation type="submission" date="2021-09" db="EMBL/GenBank/DDBJ databases">
        <authorList>
            <consortium name="AG Swart"/>
            <person name="Singh M."/>
            <person name="Singh A."/>
            <person name="Seah K."/>
            <person name="Emmerich C."/>
        </authorList>
    </citation>
    <scope>NUCLEOTIDE SEQUENCE</scope>
    <source>
        <strain evidence="3">ATCC30299</strain>
    </source>
</reference>
<feature type="region of interest" description="Disordered" evidence="2">
    <location>
        <begin position="23"/>
        <end position="45"/>
    </location>
</feature>
<evidence type="ECO:0000256" key="1">
    <source>
        <dbReference type="SAM" id="Coils"/>
    </source>
</evidence>
<feature type="compositionally biased region" description="Basic residues" evidence="2">
    <location>
        <begin position="418"/>
        <end position="431"/>
    </location>
</feature>
<keyword evidence="4" id="KW-1185">Reference proteome</keyword>
<evidence type="ECO:0000313" key="3">
    <source>
        <dbReference type="EMBL" id="CAG9326361.1"/>
    </source>
</evidence>
<name>A0AAU9JPE6_9CILI</name>
<evidence type="ECO:0000256" key="2">
    <source>
        <dbReference type="SAM" id="MobiDB-lite"/>
    </source>
</evidence>
<feature type="region of interest" description="Disordered" evidence="2">
    <location>
        <begin position="382"/>
        <end position="437"/>
    </location>
</feature>
<feature type="compositionally biased region" description="Low complexity" evidence="2">
    <location>
        <begin position="23"/>
        <end position="38"/>
    </location>
</feature>
<dbReference type="EMBL" id="CAJZBQ010000040">
    <property type="protein sequence ID" value="CAG9326361.1"/>
    <property type="molecule type" value="Genomic_DNA"/>
</dbReference>
<sequence length="587" mass="67214">MSRKVNDYVIDDVIQGIKNTLQKHSSSFKGNSSKNSLNATPERSRDLSLRISSIESSQMKKLDNIDLASSRHISPNRVYSESMRPFRSESTSINPIISPDKSASSEVFQKYLNSGPKSPLGSDSIRGLSSRLESIPSPRNKNLEITFKEQSQELENLFLAKERLETELQESKFQLSDLMISKDNQINELLIKLQDALGMNEMLRKEKFSIEQELNSLKNCFEEIRDVTSSANDLERRISILHSENRGLSNENMSFKQNLKILETEMNYKDTKIAALNEEIAVLKKLNGDFEDKVLEFKREQFSALKENDELKTKIKEKDRIIEDFQKDKKDLEDRLNNMKELLRESAEARYLGKTYNAPLKMTNEDVKGWFSVKGTPKGNFSATDDFKNSSRPRSLSKSRKRSSSIGDITSPKSYGFHGKRDKSPLHKHSSKSSITSATKSKIIRDLQDVVMELQELFSVSNPNKVVSAAYDLKKVNEQLLNFIGEVREIICRELNIESKHIEMMELLKLTHKIVDEVHAGKHCRTVLDKLVVALDIKSVDDLPKTITDILKETENLLLILNKVKAIFRLDYRISLSELETEIDKRL</sequence>